<evidence type="ECO:0000256" key="1">
    <source>
        <dbReference type="ARBA" id="ARBA00006889"/>
    </source>
</evidence>
<feature type="signal peptide" evidence="2">
    <location>
        <begin position="1"/>
        <end position="26"/>
    </location>
</feature>
<accession>A0ABU1CFM2</accession>
<comment type="similarity">
    <text evidence="1 2">Belongs to the calycin superfamily. Lipocalin family.</text>
</comment>
<dbReference type="PANTHER" id="PTHR10612">
    <property type="entry name" value="APOLIPOPROTEIN D"/>
    <property type="match status" value="1"/>
</dbReference>
<dbReference type="CDD" id="cd19438">
    <property type="entry name" value="lipocalin_Blc-like"/>
    <property type="match status" value="1"/>
</dbReference>
<keyword evidence="2" id="KW-0998">Cell outer membrane</keyword>
<evidence type="ECO:0000256" key="2">
    <source>
        <dbReference type="PIRNR" id="PIRNR036893"/>
    </source>
</evidence>
<dbReference type="InterPro" id="IPR000566">
    <property type="entry name" value="Lipocln_cytosolic_FA-bd_dom"/>
</dbReference>
<keyword evidence="2" id="KW-0472">Membrane</keyword>
<sequence length="185" mass="20708">MPRLSHLVMSLSVASIPLFGPAPARAQEQVNVPVAQLDLQRYAGQWHEIAHLPMFWQRNCVGDITATYTPNADGTVGVRNACRTKDGATDVSEGVARPVDGTPGALQVRFAPDWLAWVPMVWADYWVIDLDPEYQWAIVGGPDRENLWILSRQPEMNRALFQRLKASAAMKGYNLRELKVMAPLR</sequence>
<organism evidence="4 5">
    <name type="scientific">Lysobacter arvi</name>
    <dbReference type="NCBI Taxonomy" id="3038776"/>
    <lineage>
        <taxon>Bacteria</taxon>
        <taxon>Pseudomonadati</taxon>
        <taxon>Pseudomonadota</taxon>
        <taxon>Gammaproteobacteria</taxon>
        <taxon>Lysobacterales</taxon>
        <taxon>Lysobacteraceae</taxon>
        <taxon>Lysobacter</taxon>
    </lineage>
</organism>
<comment type="subunit">
    <text evidence="2">Homodimer.</text>
</comment>
<evidence type="ECO:0000259" key="3">
    <source>
        <dbReference type="Pfam" id="PF08212"/>
    </source>
</evidence>
<dbReference type="PRINTS" id="PR01171">
    <property type="entry name" value="BCTLIPOCALIN"/>
</dbReference>
<dbReference type="PIRSF" id="PIRSF036893">
    <property type="entry name" value="Lipocalin_ApoD"/>
    <property type="match status" value="1"/>
</dbReference>
<dbReference type="Proteomes" id="UP001233535">
    <property type="component" value="Unassembled WGS sequence"/>
</dbReference>
<dbReference type="EMBL" id="JARUHG010000003">
    <property type="protein sequence ID" value="MDR0183742.1"/>
    <property type="molecule type" value="Genomic_DNA"/>
</dbReference>
<keyword evidence="2" id="KW-0449">Lipoprotein</keyword>
<comment type="caution">
    <text evidence="4">The sequence shown here is derived from an EMBL/GenBank/DDBJ whole genome shotgun (WGS) entry which is preliminary data.</text>
</comment>
<evidence type="ECO:0000313" key="5">
    <source>
        <dbReference type="Proteomes" id="UP001233535"/>
    </source>
</evidence>
<keyword evidence="2" id="KW-0732">Signal</keyword>
<dbReference type="InterPro" id="IPR022272">
    <property type="entry name" value="Lipocalin_CS"/>
</dbReference>
<feature type="domain" description="Lipocalin/cytosolic fatty-acid binding" evidence="3">
    <location>
        <begin position="37"/>
        <end position="181"/>
    </location>
</feature>
<dbReference type="Gene3D" id="2.40.128.20">
    <property type="match status" value="1"/>
</dbReference>
<proteinExistence type="inferred from homology"/>
<dbReference type="InterPro" id="IPR022271">
    <property type="entry name" value="Lipocalin_ApoD"/>
</dbReference>
<dbReference type="PANTHER" id="PTHR10612:SF34">
    <property type="entry name" value="APOLIPOPROTEIN D"/>
    <property type="match status" value="1"/>
</dbReference>
<name>A0ABU1CFM2_9GAMM</name>
<dbReference type="InterPro" id="IPR012674">
    <property type="entry name" value="Calycin"/>
</dbReference>
<dbReference type="PROSITE" id="PS00213">
    <property type="entry name" value="LIPOCALIN"/>
    <property type="match status" value="1"/>
</dbReference>
<dbReference type="Pfam" id="PF08212">
    <property type="entry name" value="Lipocalin_2"/>
    <property type="match status" value="1"/>
</dbReference>
<dbReference type="RefSeq" id="WP_309262864.1">
    <property type="nucleotide sequence ID" value="NZ_JARUHG010000003.1"/>
</dbReference>
<comment type="subcellular location">
    <subcellularLocation>
        <location evidence="2">Cell outer membrane</location>
    </subcellularLocation>
</comment>
<protein>
    <recommendedName>
        <fullName evidence="2">Outer membrane lipoprotein Blc</fullName>
    </recommendedName>
</protein>
<comment type="function">
    <text evidence="2">Involved in the storage or transport of lipids necessary for membrane maintenance under stressful conditions. Displays a binding preference for lysophospholipids.</text>
</comment>
<dbReference type="InterPro" id="IPR047202">
    <property type="entry name" value="Lipocalin_Blc-like_dom"/>
</dbReference>
<feature type="chain" id="PRO_5045016082" description="Outer membrane lipoprotein Blc" evidence="2">
    <location>
        <begin position="27"/>
        <end position="185"/>
    </location>
</feature>
<keyword evidence="2" id="KW-0446">Lipid-binding</keyword>
<dbReference type="SUPFAM" id="SSF50814">
    <property type="entry name" value="Lipocalins"/>
    <property type="match status" value="1"/>
</dbReference>
<reference evidence="4 5" key="1">
    <citation type="submission" date="2023-04" db="EMBL/GenBank/DDBJ databases">
        <title>Lysobacter sp. strain UC isolated from soil sample.</title>
        <authorList>
            <person name="Choksket S."/>
            <person name="Harshvardhan F."/>
            <person name="Rana R."/>
            <person name="Patil P.B."/>
            <person name="Korpole S."/>
        </authorList>
    </citation>
    <scope>NUCLEOTIDE SEQUENCE [LARGE SCALE GENOMIC DNA]</scope>
    <source>
        <strain evidence="4 5">UC</strain>
    </source>
</reference>
<gene>
    <name evidence="4" type="ORF">P8609_12305</name>
</gene>
<keyword evidence="5" id="KW-1185">Reference proteome</keyword>
<evidence type="ECO:0000313" key="4">
    <source>
        <dbReference type="EMBL" id="MDR0183742.1"/>
    </source>
</evidence>
<dbReference type="InterPro" id="IPR002446">
    <property type="entry name" value="Lipocalin_bac"/>
</dbReference>